<dbReference type="Pfam" id="PF00227">
    <property type="entry name" value="Proteasome"/>
    <property type="match status" value="1"/>
</dbReference>
<proteinExistence type="predicted"/>
<sequence>MASCTPYLLDGALRILRDPYLLFPKLDGFDSIVIEEGATGLGFILSDGVMVAVDHAVQSSSPLPNNVCVLNSHLLITFSGRCPLLMDELFKALEKRCYDHECTTRIRASAAEVVPWVTKFLAECEDFKADRAASLGILVAGPALYKVDGKLKMHERPYFGTGSGSAARINLAVSPHYNMPVSEATELIKRSLCCSACHARENFGHVSVLYVGSDGYRQLVSKEYIGEVAKQPKPDFMELKVMRMLLAEDSEEKEYGDCVVEREG</sequence>
<dbReference type="Gene3D" id="3.60.20.10">
    <property type="entry name" value="Glutamine Phosphoribosylpyrophosphate, subunit 1, domain 1"/>
    <property type="match status" value="1"/>
</dbReference>
<dbReference type="InterPro" id="IPR029055">
    <property type="entry name" value="Ntn_hydrolases_N"/>
</dbReference>
<dbReference type="GO" id="GO:0005839">
    <property type="term" value="C:proteasome core complex"/>
    <property type="evidence" value="ECO:0007669"/>
    <property type="project" value="InterPro"/>
</dbReference>
<dbReference type="Proteomes" id="UP001161247">
    <property type="component" value="Chromosome 6"/>
</dbReference>
<organism evidence="1 2">
    <name type="scientific">Oldenlandia corymbosa var. corymbosa</name>
    <dbReference type="NCBI Taxonomy" id="529605"/>
    <lineage>
        <taxon>Eukaryota</taxon>
        <taxon>Viridiplantae</taxon>
        <taxon>Streptophyta</taxon>
        <taxon>Embryophyta</taxon>
        <taxon>Tracheophyta</taxon>
        <taxon>Spermatophyta</taxon>
        <taxon>Magnoliopsida</taxon>
        <taxon>eudicotyledons</taxon>
        <taxon>Gunneridae</taxon>
        <taxon>Pentapetalae</taxon>
        <taxon>asterids</taxon>
        <taxon>lamiids</taxon>
        <taxon>Gentianales</taxon>
        <taxon>Rubiaceae</taxon>
        <taxon>Rubioideae</taxon>
        <taxon>Spermacoceae</taxon>
        <taxon>Hedyotis-Oldenlandia complex</taxon>
        <taxon>Oldenlandia</taxon>
    </lineage>
</organism>
<dbReference type="SUPFAM" id="SSF56235">
    <property type="entry name" value="N-terminal nucleophile aminohydrolases (Ntn hydrolases)"/>
    <property type="match status" value="1"/>
</dbReference>
<protein>
    <submittedName>
        <fullName evidence="1">OLC1v1011431C1</fullName>
    </submittedName>
</protein>
<keyword evidence="2" id="KW-1185">Reference proteome</keyword>
<dbReference type="EMBL" id="OX459123">
    <property type="protein sequence ID" value="CAI9111253.1"/>
    <property type="molecule type" value="Genomic_DNA"/>
</dbReference>
<reference evidence="1" key="1">
    <citation type="submission" date="2023-03" db="EMBL/GenBank/DDBJ databases">
        <authorList>
            <person name="Julca I."/>
        </authorList>
    </citation>
    <scope>NUCLEOTIDE SEQUENCE</scope>
</reference>
<gene>
    <name evidence="1" type="ORF">OLC1_LOCUS18710</name>
</gene>
<dbReference type="InterPro" id="IPR001353">
    <property type="entry name" value="Proteasome_sua/b"/>
</dbReference>
<evidence type="ECO:0000313" key="1">
    <source>
        <dbReference type="EMBL" id="CAI9111253.1"/>
    </source>
</evidence>
<dbReference type="GO" id="GO:0051603">
    <property type="term" value="P:proteolysis involved in protein catabolic process"/>
    <property type="evidence" value="ECO:0007669"/>
    <property type="project" value="InterPro"/>
</dbReference>
<accession>A0AAV1DX32</accession>
<dbReference type="AlphaFoldDB" id="A0AAV1DX32"/>
<evidence type="ECO:0000313" key="2">
    <source>
        <dbReference type="Proteomes" id="UP001161247"/>
    </source>
</evidence>
<name>A0AAV1DX32_OLDCO</name>
<dbReference type="CDD" id="cd01901">
    <property type="entry name" value="Ntn_hydrolase"/>
    <property type="match status" value="1"/>
</dbReference>